<organism evidence="2 3">
    <name type="scientific">Nephila pilipes</name>
    <name type="common">Giant wood spider</name>
    <name type="synonym">Nephila maculata</name>
    <dbReference type="NCBI Taxonomy" id="299642"/>
    <lineage>
        <taxon>Eukaryota</taxon>
        <taxon>Metazoa</taxon>
        <taxon>Ecdysozoa</taxon>
        <taxon>Arthropoda</taxon>
        <taxon>Chelicerata</taxon>
        <taxon>Arachnida</taxon>
        <taxon>Araneae</taxon>
        <taxon>Araneomorphae</taxon>
        <taxon>Entelegynae</taxon>
        <taxon>Araneoidea</taxon>
        <taxon>Nephilidae</taxon>
        <taxon>Nephila</taxon>
    </lineage>
</organism>
<keyword evidence="3" id="KW-1185">Reference proteome</keyword>
<dbReference type="Proteomes" id="UP000887013">
    <property type="component" value="Unassembled WGS sequence"/>
</dbReference>
<protein>
    <submittedName>
        <fullName evidence="2">Uncharacterized protein</fullName>
    </submittedName>
</protein>
<name>A0A8X6QPM7_NEPPI</name>
<dbReference type="EMBL" id="BMAW01043643">
    <property type="protein sequence ID" value="GFS40409.1"/>
    <property type="molecule type" value="Genomic_DNA"/>
</dbReference>
<evidence type="ECO:0000313" key="1">
    <source>
        <dbReference type="EMBL" id="GFS40409.1"/>
    </source>
</evidence>
<accession>A0A8X6QPM7</accession>
<sequence length="79" mass="9025">MPSGLKVNKKGEKKRVLWKSTGYEMSRITVMLTDTADGQNLRPYVLLERKTMPKKAVYWSYISGTRESLDFKGIGIRLG</sequence>
<comment type="caution">
    <text evidence="2">The sequence shown here is derived from an EMBL/GenBank/DDBJ whole genome shotgun (WGS) entry which is preliminary data.</text>
</comment>
<dbReference type="EMBL" id="BMAW01034630">
    <property type="protein sequence ID" value="GFU36052.1"/>
    <property type="molecule type" value="Genomic_DNA"/>
</dbReference>
<reference evidence="2" key="1">
    <citation type="submission" date="2020-08" db="EMBL/GenBank/DDBJ databases">
        <title>Multicomponent nature underlies the extraordinary mechanical properties of spider dragline silk.</title>
        <authorList>
            <person name="Kono N."/>
            <person name="Nakamura H."/>
            <person name="Mori M."/>
            <person name="Yoshida Y."/>
            <person name="Ohtoshi R."/>
            <person name="Malay A.D."/>
            <person name="Moran D.A.P."/>
            <person name="Tomita M."/>
            <person name="Numata K."/>
            <person name="Arakawa K."/>
        </authorList>
    </citation>
    <scope>NUCLEOTIDE SEQUENCE</scope>
</reference>
<dbReference type="OrthoDB" id="8123525at2759"/>
<evidence type="ECO:0000313" key="3">
    <source>
        <dbReference type="Proteomes" id="UP000887013"/>
    </source>
</evidence>
<dbReference type="AlphaFoldDB" id="A0A8X6QPM7"/>
<proteinExistence type="predicted"/>
<gene>
    <name evidence="2" type="ORF">NPIL_223801</name>
    <name evidence="1" type="ORF">NPIL_439741</name>
</gene>
<evidence type="ECO:0000313" key="2">
    <source>
        <dbReference type="EMBL" id="GFU36052.1"/>
    </source>
</evidence>